<dbReference type="EMBL" id="JBBXMP010000028">
    <property type="protein sequence ID" value="KAL0067140.1"/>
    <property type="molecule type" value="Genomic_DNA"/>
</dbReference>
<reference evidence="2 3" key="1">
    <citation type="submission" date="2024-05" db="EMBL/GenBank/DDBJ databases">
        <title>A draft genome resource for the thread blight pathogen Marasmius tenuissimus strain MS-2.</title>
        <authorList>
            <person name="Yulfo-Soto G.E."/>
            <person name="Baruah I.K."/>
            <person name="Amoako-Attah I."/>
            <person name="Bukari Y."/>
            <person name="Meinhardt L.W."/>
            <person name="Bailey B.A."/>
            <person name="Cohen S.P."/>
        </authorList>
    </citation>
    <scope>NUCLEOTIDE SEQUENCE [LARGE SCALE GENOMIC DNA]</scope>
    <source>
        <strain evidence="2 3">MS-2</strain>
    </source>
</reference>
<proteinExistence type="predicted"/>
<comment type="caution">
    <text evidence="2">The sequence shown here is derived from an EMBL/GenBank/DDBJ whole genome shotgun (WGS) entry which is preliminary data.</text>
</comment>
<feature type="compositionally biased region" description="Low complexity" evidence="1">
    <location>
        <begin position="186"/>
        <end position="201"/>
    </location>
</feature>
<sequence>MDVDYCLTCQCHFESGPFNPYCSMECRPASSLQHQQFYDQYSESEDDDEPIYHYVQDTSCESSSSYIRQWAANIPYGRAPKPASTHLRRDKSPEFHHHSRPKLLTSISRRPTSTTSSSYHHANPAKSPSTETSSTDYSSIATPPPPHSLMKSYHHHSHHHKSSHPSSPPSDVDPTDDAPHNVWWIPQSTSQPSRSSYSATPISISNKKSPHAYDNTGYHVQPRRMRH</sequence>
<evidence type="ECO:0000313" key="3">
    <source>
        <dbReference type="Proteomes" id="UP001437256"/>
    </source>
</evidence>
<accession>A0ABR2ZZK4</accession>
<organism evidence="2 3">
    <name type="scientific">Marasmius tenuissimus</name>
    <dbReference type="NCBI Taxonomy" id="585030"/>
    <lineage>
        <taxon>Eukaryota</taxon>
        <taxon>Fungi</taxon>
        <taxon>Dikarya</taxon>
        <taxon>Basidiomycota</taxon>
        <taxon>Agaricomycotina</taxon>
        <taxon>Agaricomycetes</taxon>
        <taxon>Agaricomycetidae</taxon>
        <taxon>Agaricales</taxon>
        <taxon>Marasmiineae</taxon>
        <taxon>Marasmiaceae</taxon>
        <taxon>Marasmius</taxon>
    </lineage>
</organism>
<feature type="region of interest" description="Disordered" evidence="1">
    <location>
        <begin position="77"/>
        <end position="227"/>
    </location>
</feature>
<feature type="compositionally biased region" description="Polar residues" evidence="1">
    <location>
        <begin position="126"/>
        <end position="141"/>
    </location>
</feature>
<name>A0ABR2ZZK4_9AGAR</name>
<keyword evidence="3" id="KW-1185">Reference proteome</keyword>
<feature type="compositionally biased region" description="Basic residues" evidence="1">
    <location>
        <begin position="152"/>
        <end position="163"/>
    </location>
</feature>
<feature type="compositionally biased region" description="Low complexity" evidence="1">
    <location>
        <begin position="105"/>
        <end position="118"/>
    </location>
</feature>
<protein>
    <submittedName>
        <fullName evidence="2">Uncharacterized protein</fullName>
    </submittedName>
</protein>
<evidence type="ECO:0000313" key="2">
    <source>
        <dbReference type="EMBL" id="KAL0067140.1"/>
    </source>
</evidence>
<evidence type="ECO:0000256" key="1">
    <source>
        <dbReference type="SAM" id="MobiDB-lite"/>
    </source>
</evidence>
<dbReference type="Proteomes" id="UP001437256">
    <property type="component" value="Unassembled WGS sequence"/>
</dbReference>
<gene>
    <name evidence="2" type="ORF">AAF712_005710</name>
</gene>